<proteinExistence type="predicted"/>
<dbReference type="AlphaFoldDB" id="A0A9X0BHQ6"/>
<reference evidence="1" key="2">
    <citation type="journal article" date="2023" name="IMA Fungus">
        <title>Comparative genomic study of the Penicillium genus elucidates a diverse pangenome and 15 lateral gene transfer events.</title>
        <authorList>
            <person name="Petersen C."/>
            <person name="Sorensen T."/>
            <person name="Nielsen M.R."/>
            <person name="Sondergaard T.E."/>
            <person name="Sorensen J.L."/>
            <person name="Fitzpatrick D.A."/>
            <person name="Frisvad J.C."/>
            <person name="Nielsen K.L."/>
        </authorList>
    </citation>
    <scope>NUCLEOTIDE SEQUENCE</scope>
    <source>
        <strain evidence="1">IBT 17660</strain>
    </source>
</reference>
<name>A0A9X0BHQ6_9EURO</name>
<reference evidence="1" key="1">
    <citation type="submission" date="2022-12" db="EMBL/GenBank/DDBJ databases">
        <authorList>
            <person name="Petersen C."/>
        </authorList>
    </citation>
    <scope>NUCLEOTIDE SEQUENCE</scope>
    <source>
        <strain evidence="1">IBT 17660</strain>
    </source>
</reference>
<comment type="caution">
    <text evidence="1">The sequence shown here is derived from an EMBL/GenBank/DDBJ whole genome shotgun (WGS) entry which is preliminary data.</text>
</comment>
<gene>
    <name evidence="1" type="ORF">N7530_010555</name>
</gene>
<protein>
    <submittedName>
        <fullName evidence="1">Uncharacterized protein</fullName>
    </submittedName>
</protein>
<dbReference type="EMBL" id="JAPWDO010000007">
    <property type="protein sequence ID" value="KAJ5462350.1"/>
    <property type="molecule type" value="Genomic_DNA"/>
</dbReference>
<accession>A0A9X0BHQ6</accession>
<sequence>MLSRWNSWHQLEGGPRIAGKKQHFGVLGMRVLVINRRLKEEQGRLQVRDKHDINISMLQLAEGHDKRSTPVIATGEMWQQSSHNGQSCQLCFTIGLVPY</sequence>
<keyword evidence="2" id="KW-1185">Reference proteome</keyword>
<evidence type="ECO:0000313" key="1">
    <source>
        <dbReference type="EMBL" id="KAJ5462350.1"/>
    </source>
</evidence>
<dbReference type="Proteomes" id="UP001147760">
    <property type="component" value="Unassembled WGS sequence"/>
</dbReference>
<evidence type="ECO:0000313" key="2">
    <source>
        <dbReference type="Proteomes" id="UP001147760"/>
    </source>
</evidence>
<organism evidence="1 2">
    <name type="scientific">Penicillium desertorum</name>
    <dbReference type="NCBI Taxonomy" id="1303715"/>
    <lineage>
        <taxon>Eukaryota</taxon>
        <taxon>Fungi</taxon>
        <taxon>Dikarya</taxon>
        <taxon>Ascomycota</taxon>
        <taxon>Pezizomycotina</taxon>
        <taxon>Eurotiomycetes</taxon>
        <taxon>Eurotiomycetidae</taxon>
        <taxon>Eurotiales</taxon>
        <taxon>Aspergillaceae</taxon>
        <taxon>Penicillium</taxon>
    </lineage>
</organism>